<evidence type="ECO:0000256" key="1">
    <source>
        <dbReference type="SAM" id="Phobius"/>
    </source>
</evidence>
<keyword evidence="1" id="KW-0472">Membrane</keyword>
<feature type="transmembrane region" description="Helical" evidence="1">
    <location>
        <begin position="168"/>
        <end position="191"/>
    </location>
</feature>
<feature type="transmembrane region" description="Helical" evidence="1">
    <location>
        <begin position="75"/>
        <end position="95"/>
    </location>
</feature>
<reference evidence="3" key="1">
    <citation type="submission" date="2023-07" db="EMBL/GenBank/DDBJ databases">
        <authorList>
            <person name="Yue Y."/>
        </authorList>
    </citation>
    <scope>NUCLEOTIDE SEQUENCE [LARGE SCALE GENOMIC DNA]</scope>
    <source>
        <strain evidence="3">D23</strain>
    </source>
</reference>
<proteinExistence type="predicted"/>
<dbReference type="RefSeq" id="WP_224531795.1">
    <property type="nucleotide sequence ID" value="NZ_JAIUJR010000013.1"/>
</dbReference>
<name>A0ABS7XV02_9FLAO</name>
<evidence type="ECO:0000313" key="3">
    <source>
        <dbReference type="Proteomes" id="UP001198901"/>
    </source>
</evidence>
<sequence>MNCKNCNTVLKTNQKFCDNCGAPVLRNRLTPKILARQVNEEFLSIDNKFLKTLLALITKPEDVIEGYIAGLRKRYIGVIPFYAISLTVLGFQMFLLKNFFPEFIEAQDNLFMSGFNFGSQGTAQPPPDSFNFFNDYQGVLFSILMPFLAIGTWVVYLDKKKHNYTEHLVINLYLTAQTIYFSFLIYLLLAAFNVQNYLVASMLVTPPLLLYGAYVFSRIYKSTYIKSLVRYIAAYTIYMIVFSAIMVVILAILFAYLFATGKFNP</sequence>
<dbReference type="EMBL" id="JAIUJR010000013">
    <property type="protein sequence ID" value="MCA0133850.1"/>
    <property type="molecule type" value="Genomic_DNA"/>
</dbReference>
<feature type="transmembrane region" description="Helical" evidence="1">
    <location>
        <begin position="197"/>
        <end position="216"/>
    </location>
</feature>
<dbReference type="Pfam" id="PF12412">
    <property type="entry name" value="DUF3667"/>
    <property type="match status" value="1"/>
</dbReference>
<gene>
    <name evidence="2" type="ORF">LBU54_14730</name>
</gene>
<comment type="caution">
    <text evidence="2">The sequence shown here is derived from an EMBL/GenBank/DDBJ whole genome shotgun (WGS) entry which is preliminary data.</text>
</comment>
<accession>A0ABS7XV02</accession>
<feature type="transmembrane region" description="Helical" evidence="1">
    <location>
        <begin position="228"/>
        <end position="259"/>
    </location>
</feature>
<keyword evidence="3" id="KW-1185">Reference proteome</keyword>
<evidence type="ECO:0000313" key="2">
    <source>
        <dbReference type="EMBL" id="MCA0133850.1"/>
    </source>
</evidence>
<organism evidence="2 3">
    <name type="scientific">Winogradskyella alexanderae</name>
    <dbReference type="NCBI Taxonomy" id="2877123"/>
    <lineage>
        <taxon>Bacteria</taxon>
        <taxon>Pseudomonadati</taxon>
        <taxon>Bacteroidota</taxon>
        <taxon>Flavobacteriia</taxon>
        <taxon>Flavobacteriales</taxon>
        <taxon>Flavobacteriaceae</taxon>
        <taxon>Winogradskyella</taxon>
    </lineage>
</organism>
<keyword evidence="1" id="KW-0812">Transmembrane</keyword>
<dbReference type="Proteomes" id="UP001198901">
    <property type="component" value="Unassembled WGS sequence"/>
</dbReference>
<protein>
    <submittedName>
        <fullName evidence="2">DUF3667 domain-containing protein</fullName>
    </submittedName>
</protein>
<keyword evidence="1" id="KW-1133">Transmembrane helix</keyword>
<dbReference type="InterPro" id="IPR022134">
    <property type="entry name" value="DUF3667"/>
</dbReference>
<feature type="transmembrane region" description="Helical" evidence="1">
    <location>
        <begin position="136"/>
        <end position="156"/>
    </location>
</feature>